<reference evidence="1 2" key="1">
    <citation type="submission" date="2022-05" db="EMBL/GenBank/DDBJ databases">
        <authorList>
            <person name="Zhou X."/>
            <person name="Li K."/>
            <person name="Man Y."/>
        </authorList>
    </citation>
    <scope>NUCLEOTIDE SEQUENCE [LARGE SCALE GENOMIC DNA]</scope>
    <source>
        <strain evidence="1 2">MS405</strain>
    </source>
</reference>
<gene>
    <name evidence="1" type="ORF">M4V62_03955</name>
</gene>
<proteinExistence type="predicted"/>
<accession>A0ABY4PKP7</accession>
<organism evidence="1 2">
    <name type="scientific">Streptomyces durmitorensis</name>
    <dbReference type="NCBI Taxonomy" id="319947"/>
    <lineage>
        <taxon>Bacteria</taxon>
        <taxon>Bacillati</taxon>
        <taxon>Actinomycetota</taxon>
        <taxon>Actinomycetes</taxon>
        <taxon>Kitasatosporales</taxon>
        <taxon>Streptomycetaceae</taxon>
        <taxon>Streptomyces</taxon>
    </lineage>
</organism>
<dbReference type="EMBL" id="CP097289">
    <property type="protein sequence ID" value="UQT54300.1"/>
    <property type="molecule type" value="Genomic_DNA"/>
</dbReference>
<name>A0ABY4PKP7_9ACTN</name>
<evidence type="ECO:0000313" key="1">
    <source>
        <dbReference type="EMBL" id="UQT54300.1"/>
    </source>
</evidence>
<evidence type="ECO:0000313" key="2">
    <source>
        <dbReference type="Proteomes" id="UP000829992"/>
    </source>
</evidence>
<dbReference type="RefSeq" id="WP_249585797.1">
    <property type="nucleotide sequence ID" value="NZ_BAAAQL010000002.1"/>
</dbReference>
<protein>
    <submittedName>
        <fullName evidence="1">Uncharacterized protein</fullName>
    </submittedName>
</protein>
<dbReference type="Proteomes" id="UP000829992">
    <property type="component" value="Chromosome"/>
</dbReference>
<sequence length="54" mass="6505">MTAPKYARTEIRGLCWDQKPDDVWHCTHEQDHEGDHFHAYSKTRWPNLVRQKQG</sequence>
<keyword evidence="2" id="KW-1185">Reference proteome</keyword>